<reference evidence="2" key="2">
    <citation type="submission" date="2015-01" db="EMBL/GenBank/DDBJ databases">
        <title>Evolutionary Origins and Diversification of the Mycorrhizal Mutualists.</title>
        <authorList>
            <consortium name="DOE Joint Genome Institute"/>
            <consortium name="Mycorrhizal Genomics Consortium"/>
            <person name="Kohler A."/>
            <person name="Kuo A."/>
            <person name="Nagy L.G."/>
            <person name="Floudas D."/>
            <person name="Copeland A."/>
            <person name="Barry K.W."/>
            <person name="Cichocki N."/>
            <person name="Veneault-Fourrey C."/>
            <person name="LaButti K."/>
            <person name="Lindquist E.A."/>
            <person name="Lipzen A."/>
            <person name="Lundell T."/>
            <person name="Morin E."/>
            <person name="Murat C."/>
            <person name="Riley R."/>
            <person name="Ohm R."/>
            <person name="Sun H."/>
            <person name="Tunlid A."/>
            <person name="Henrissat B."/>
            <person name="Grigoriev I.V."/>
            <person name="Hibbett D.S."/>
            <person name="Martin F."/>
        </authorList>
    </citation>
    <scope>NUCLEOTIDE SEQUENCE [LARGE SCALE GENOMIC DNA]</scope>
    <source>
        <strain evidence="2">MUT 4182</strain>
    </source>
</reference>
<dbReference type="Proteomes" id="UP000054248">
    <property type="component" value="Unassembled WGS sequence"/>
</dbReference>
<dbReference type="EMBL" id="KN822943">
    <property type="protein sequence ID" value="KIO34300.1"/>
    <property type="molecule type" value="Genomic_DNA"/>
</dbReference>
<dbReference type="GO" id="GO:0006620">
    <property type="term" value="P:post-translational protein targeting to endoplasmic reticulum membrane"/>
    <property type="evidence" value="ECO:0007669"/>
    <property type="project" value="TreeGrafter"/>
</dbReference>
<dbReference type="AlphaFoldDB" id="A0A0C3QMR1"/>
<name>A0A0C3QMR1_9AGAM</name>
<dbReference type="Gene3D" id="3.30.450.150">
    <property type="entry name" value="Haem-degrading domain"/>
    <property type="match status" value="1"/>
</dbReference>
<accession>A0A0C3QMR1</accession>
<keyword evidence="2" id="KW-1185">Reference proteome</keyword>
<sequence>MSSELQSLVDTIFEQEESLRFPYFSADVAWEIGSAVRERFMNARSQGQFQKQGCVIHISTFTGQTLFAAAVGEESAIGPVNWKYIEGKKDVARNWNHSSFYVGQHALLKGWEREQYAFGGGFPIWIKGCPSAPLAIIVVSGLAEEDDHQLIVDTLSDYIPRMKPVAWRMGRLPPIPSKPASHTMAR</sequence>
<proteinExistence type="predicted"/>
<dbReference type="OrthoDB" id="2209940at2759"/>
<dbReference type="HOGENOM" id="CLU_101036_0_0_1"/>
<evidence type="ECO:0000313" key="2">
    <source>
        <dbReference type="Proteomes" id="UP000054248"/>
    </source>
</evidence>
<dbReference type="InterPro" id="IPR038084">
    <property type="entry name" value="PduO/GlcC-like_sf"/>
</dbReference>
<dbReference type="InterPro" id="IPR010371">
    <property type="entry name" value="YBR137W-like"/>
</dbReference>
<gene>
    <name evidence="1" type="ORF">M407DRAFT_127205</name>
</gene>
<dbReference type="InterPro" id="IPR005624">
    <property type="entry name" value="PduO/GlcC-like"/>
</dbReference>
<organism evidence="1 2">
    <name type="scientific">Tulasnella calospora MUT 4182</name>
    <dbReference type="NCBI Taxonomy" id="1051891"/>
    <lineage>
        <taxon>Eukaryota</taxon>
        <taxon>Fungi</taxon>
        <taxon>Dikarya</taxon>
        <taxon>Basidiomycota</taxon>
        <taxon>Agaricomycotina</taxon>
        <taxon>Agaricomycetes</taxon>
        <taxon>Cantharellales</taxon>
        <taxon>Tulasnellaceae</taxon>
        <taxon>Tulasnella</taxon>
    </lineage>
</organism>
<dbReference type="PANTHER" id="PTHR28255:SF1">
    <property type="entry name" value="UPF0303 PROTEIN YBR137W"/>
    <property type="match status" value="1"/>
</dbReference>
<protein>
    <submittedName>
        <fullName evidence="1">Uncharacterized protein</fullName>
    </submittedName>
</protein>
<dbReference type="PANTHER" id="PTHR28255">
    <property type="match status" value="1"/>
</dbReference>
<reference evidence="1 2" key="1">
    <citation type="submission" date="2014-04" db="EMBL/GenBank/DDBJ databases">
        <authorList>
            <consortium name="DOE Joint Genome Institute"/>
            <person name="Kuo A."/>
            <person name="Girlanda M."/>
            <person name="Perotto S."/>
            <person name="Kohler A."/>
            <person name="Nagy L.G."/>
            <person name="Floudas D."/>
            <person name="Copeland A."/>
            <person name="Barry K.W."/>
            <person name="Cichocki N."/>
            <person name="Veneault-Fourrey C."/>
            <person name="LaButti K."/>
            <person name="Lindquist E.A."/>
            <person name="Lipzen A."/>
            <person name="Lundell T."/>
            <person name="Morin E."/>
            <person name="Murat C."/>
            <person name="Sun H."/>
            <person name="Tunlid A."/>
            <person name="Henrissat B."/>
            <person name="Grigoriev I.V."/>
            <person name="Hibbett D.S."/>
            <person name="Martin F."/>
            <person name="Nordberg H.P."/>
            <person name="Cantor M.N."/>
            <person name="Hua S.X."/>
        </authorList>
    </citation>
    <scope>NUCLEOTIDE SEQUENCE [LARGE SCALE GENOMIC DNA]</scope>
    <source>
        <strain evidence="1 2">MUT 4182</strain>
    </source>
</reference>
<dbReference type="GO" id="GO:0072380">
    <property type="term" value="C:TRC complex"/>
    <property type="evidence" value="ECO:0007669"/>
    <property type="project" value="TreeGrafter"/>
</dbReference>
<evidence type="ECO:0000313" key="1">
    <source>
        <dbReference type="EMBL" id="KIO34300.1"/>
    </source>
</evidence>
<dbReference type="SUPFAM" id="SSF143744">
    <property type="entry name" value="GlcG-like"/>
    <property type="match status" value="1"/>
</dbReference>
<dbReference type="Pfam" id="PF03928">
    <property type="entry name" value="HbpS-like"/>
    <property type="match status" value="1"/>
</dbReference>